<dbReference type="Proteomes" id="UP000243459">
    <property type="component" value="Chromosome 3"/>
</dbReference>
<sequence>MKEEEEEGDSSLQQASALIDALISSSYSVPSFAGKWQSIREKLGKLNSGLSPVDTSSKGIPELDILLQSLIATVNQTQLLSDDCSNESYRGGKLRLRSDLDMIIAKLNLHIKHLDEIYASGILTRSRAIILSKPGAAATREDMRLYAKDLFSRLRIGGLELRVRALAELNDILSVDEKYVKIVATEVDDGISILITLLELVDLGIQEEALEAVLMIAGFESYRGNLAICGIIGPLVRLLESGSELGKLRAGKILQRMTHNSDNSWSVSGQGGVNTLLKICSSVNSSKELVVLACGILRNISVVVEIKRFMVDEGAISVFANLVSSKEEAIQIQAIEFLAYLAYEDEAIKQKLIRERVIESLVHVLDPNSSYSSKTREVVLRAIESCCFSSTNVVNILMSSGYVNKLLFFLRNGEISIQESALKATSKLSGVSEEARRVMGDLGFMPELVKLLDTKSFEVREMAAESLCNLISIQKNRKKFVQEDHNVSKILQLLNPEEEKPVATKKLLLSALLALTESNSCRRKIDIQFFLSR</sequence>
<dbReference type="EMBL" id="CM007383">
    <property type="protein sequence ID" value="ONK74629.1"/>
    <property type="molecule type" value="Genomic_DNA"/>
</dbReference>
<feature type="repeat" description="ARM" evidence="1">
    <location>
        <begin position="443"/>
        <end position="483"/>
    </location>
</feature>
<dbReference type="PANTHER" id="PTHR46043:SF5">
    <property type="entry name" value="ARM REPEAT SUPERFAMILY PROTEIN"/>
    <property type="match status" value="1"/>
</dbReference>
<dbReference type="SMART" id="SM00185">
    <property type="entry name" value="ARM"/>
    <property type="match status" value="5"/>
</dbReference>
<evidence type="ECO:0000313" key="4">
    <source>
        <dbReference type="Proteomes" id="UP000243459"/>
    </source>
</evidence>
<dbReference type="InterPro" id="IPR011989">
    <property type="entry name" value="ARM-like"/>
</dbReference>
<feature type="domain" description="DUF7032" evidence="2">
    <location>
        <begin position="14"/>
        <end position="122"/>
    </location>
</feature>
<evidence type="ECO:0000256" key="1">
    <source>
        <dbReference type="PROSITE-ProRule" id="PRU00259"/>
    </source>
</evidence>
<organism evidence="3 4">
    <name type="scientific">Asparagus officinalis</name>
    <name type="common">Garden asparagus</name>
    <dbReference type="NCBI Taxonomy" id="4686"/>
    <lineage>
        <taxon>Eukaryota</taxon>
        <taxon>Viridiplantae</taxon>
        <taxon>Streptophyta</taxon>
        <taxon>Embryophyta</taxon>
        <taxon>Tracheophyta</taxon>
        <taxon>Spermatophyta</taxon>
        <taxon>Magnoliopsida</taxon>
        <taxon>Liliopsida</taxon>
        <taxon>Asparagales</taxon>
        <taxon>Asparagaceae</taxon>
        <taxon>Asparagoideae</taxon>
        <taxon>Asparagus</taxon>
    </lineage>
</organism>
<evidence type="ECO:0000259" key="2">
    <source>
        <dbReference type="Pfam" id="PF23005"/>
    </source>
</evidence>
<dbReference type="AlphaFoldDB" id="A0A5P1FCP8"/>
<dbReference type="Gene3D" id="1.25.10.10">
    <property type="entry name" value="Leucine-rich Repeat Variant"/>
    <property type="match status" value="2"/>
</dbReference>
<dbReference type="PANTHER" id="PTHR46043">
    <property type="entry name" value="ARM REPEAT SUPERFAMILY PROTEIN"/>
    <property type="match status" value="1"/>
</dbReference>
<dbReference type="SUPFAM" id="SSF48371">
    <property type="entry name" value="ARM repeat"/>
    <property type="match status" value="1"/>
</dbReference>
<dbReference type="Pfam" id="PF23005">
    <property type="entry name" value="DUF7032"/>
    <property type="match status" value="1"/>
</dbReference>
<evidence type="ECO:0000313" key="3">
    <source>
        <dbReference type="EMBL" id="ONK74629.1"/>
    </source>
</evidence>
<protein>
    <recommendedName>
        <fullName evidence="2">DUF7032 domain-containing protein</fullName>
    </recommendedName>
</protein>
<dbReference type="OMA" id="RFVQDDQ"/>
<keyword evidence="4" id="KW-1185">Reference proteome</keyword>
<name>A0A5P1FCP8_ASPOF</name>
<dbReference type="InterPro" id="IPR000225">
    <property type="entry name" value="Armadillo"/>
</dbReference>
<accession>A0A5P1FCP8</accession>
<dbReference type="Pfam" id="PF00514">
    <property type="entry name" value="Arm"/>
    <property type="match status" value="1"/>
</dbReference>
<dbReference type="InterPro" id="IPR054296">
    <property type="entry name" value="DUF7032"/>
</dbReference>
<gene>
    <name evidence="3" type="ORF">A4U43_C03F8460</name>
</gene>
<proteinExistence type="predicted"/>
<dbReference type="Gramene" id="ONK74629">
    <property type="protein sequence ID" value="ONK74629"/>
    <property type="gene ID" value="A4U43_C03F8460"/>
</dbReference>
<reference evidence="4" key="1">
    <citation type="journal article" date="2017" name="Nat. Commun.">
        <title>The asparagus genome sheds light on the origin and evolution of a young Y chromosome.</title>
        <authorList>
            <person name="Harkess A."/>
            <person name="Zhou J."/>
            <person name="Xu C."/>
            <person name="Bowers J.E."/>
            <person name="Van der Hulst R."/>
            <person name="Ayyampalayam S."/>
            <person name="Mercati F."/>
            <person name="Riccardi P."/>
            <person name="McKain M.R."/>
            <person name="Kakrana A."/>
            <person name="Tang H."/>
            <person name="Ray J."/>
            <person name="Groenendijk J."/>
            <person name="Arikit S."/>
            <person name="Mathioni S.M."/>
            <person name="Nakano M."/>
            <person name="Shan H."/>
            <person name="Telgmann-Rauber A."/>
            <person name="Kanno A."/>
            <person name="Yue Z."/>
            <person name="Chen H."/>
            <person name="Li W."/>
            <person name="Chen Y."/>
            <person name="Xu X."/>
            <person name="Zhang Y."/>
            <person name="Luo S."/>
            <person name="Chen H."/>
            <person name="Gao J."/>
            <person name="Mao Z."/>
            <person name="Pires J.C."/>
            <person name="Luo M."/>
            <person name="Kudrna D."/>
            <person name="Wing R.A."/>
            <person name="Meyers B.C."/>
            <person name="Yi K."/>
            <person name="Kong H."/>
            <person name="Lavrijsen P."/>
            <person name="Sunseri F."/>
            <person name="Falavigna A."/>
            <person name="Ye Y."/>
            <person name="Leebens-Mack J.H."/>
            <person name="Chen G."/>
        </authorList>
    </citation>
    <scope>NUCLEOTIDE SEQUENCE [LARGE SCALE GENOMIC DNA]</scope>
    <source>
        <strain evidence="4">cv. DH0086</strain>
    </source>
</reference>
<dbReference type="PROSITE" id="PS50176">
    <property type="entry name" value="ARM_REPEAT"/>
    <property type="match status" value="2"/>
</dbReference>
<dbReference type="InterPro" id="IPR016024">
    <property type="entry name" value="ARM-type_fold"/>
</dbReference>
<feature type="repeat" description="ARM" evidence="1">
    <location>
        <begin position="271"/>
        <end position="315"/>
    </location>
</feature>